<feature type="region of interest" description="Disordered" evidence="1">
    <location>
        <begin position="32"/>
        <end position="65"/>
    </location>
</feature>
<sequence>MERIQYSDVVLGHEQQVTPKLFECSVLTQPRNLYDRENYNKADEANGDSDGGSSSECDYRRQQPRRSCQSVYSYYRFSESPSVTEPYSPNDHGSTGHQPSKPASPDTYER</sequence>
<dbReference type="Proteomes" id="UP000616885">
    <property type="component" value="Unassembled WGS sequence"/>
</dbReference>
<feature type="compositionally biased region" description="Polar residues" evidence="1">
    <location>
        <begin position="79"/>
        <end position="98"/>
    </location>
</feature>
<protein>
    <submittedName>
        <fullName evidence="2">Uncharacterized protein</fullName>
    </submittedName>
</protein>
<dbReference type="EMBL" id="JADCTT010000015">
    <property type="protein sequence ID" value="KAF9744115.1"/>
    <property type="molecule type" value="Genomic_DNA"/>
</dbReference>
<evidence type="ECO:0000313" key="2">
    <source>
        <dbReference type="EMBL" id="KAF9744115.1"/>
    </source>
</evidence>
<feature type="compositionally biased region" description="Basic and acidic residues" evidence="1">
    <location>
        <begin position="33"/>
        <end position="44"/>
    </location>
</feature>
<organism evidence="2 3">
    <name type="scientific">Bionectria ochroleuca</name>
    <name type="common">Gliocladium roseum</name>
    <dbReference type="NCBI Taxonomy" id="29856"/>
    <lineage>
        <taxon>Eukaryota</taxon>
        <taxon>Fungi</taxon>
        <taxon>Dikarya</taxon>
        <taxon>Ascomycota</taxon>
        <taxon>Pezizomycotina</taxon>
        <taxon>Sordariomycetes</taxon>
        <taxon>Hypocreomycetidae</taxon>
        <taxon>Hypocreales</taxon>
        <taxon>Bionectriaceae</taxon>
        <taxon>Clonostachys</taxon>
    </lineage>
</organism>
<comment type="caution">
    <text evidence="2">The sequence shown here is derived from an EMBL/GenBank/DDBJ whole genome shotgun (WGS) entry which is preliminary data.</text>
</comment>
<name>A0A8H7N135_BIOOC</name>
<dbReference type="AlphaFoldDB" id="A0A8H7N135"/>
<evidence type="ECO:0000313" key="3">
    <source>
        <dbReference type="Proteomes" id="UP000616885"/>
    </source>
</evidence>
<evidence type="ECO:0000256" key="1">
    <source>
        <dbReference type="SAM" id="MobiDB-lite"/>
    </source>
</evidence>
<gene>
    <name evidence="2" type="ORF">IM811_005695</name>
</gene>
<reference evidence="2" key="1">
    <citation type="submission" date="2020-10" db="EMBL/GenBank/DDBJ databases">
        <title>High-Quality Genome Resource of Clonostachys rosea strain S41 by Oxford Nanopore Long-Read Sequencing.</title>
        <authorList>
            <person name="Wang H."/>
        </authorList>
    </citation>
    <scope>NUCLEOTIDE SEQUENCE</scope>
    <source>
        <strain evidence="2">S41</strain>
    </source>
</reference>
<feature type="region of interest" description="Disordered" evidence="1">
    <location>
        <begin position="79"/>
        <end position="110"/>
    </location>
</feature>
<proteinExistence type="predicted"/>
<accession>A0A8H7N135</accession>